<dbReference type="KEGG" id="asr:WL1483_1160"/>
<evidence type="ECO:0000313" key="2">
    <source>
        <dbReference type="Proteomes" id="UP000058114"/>
    </source>
</evidence>
<evidence type="ECO:0000313" key="1">
    <source>
        <dbReference type="EMBL" id="ALP40579.1"/>
    </source>
</evidence>
<accession>A0A0S2SFV7</accession>
<organism evidence="1 2">
    <name type="scientific">Aeromonas schubertii</name>
    <dbReference type="NCBI Taxonomy" id="652"/>
    <lineage>
        <taxon>Bacteria</taxon>
        <taxon>Pseudomonadati</taxon>
        <taxon>Pseudomonadota</taxon>
        <taxon>Gammaproteobacteria</taxon>
        <taxon>Aeromonadales</taxon>
        <taxon>Aeromonadaceae</taxon>
        <taxon>Aeromonas</taxon>
    </lineage>
</organism>
<name>A0A0S2SFV7_9GAMM</name>
<dbReference type="InterPro" id="IPR016181">
    <property type="entry name" value="Acyl_CoA_acyltransferase"/>
</dbReference>
<dbReference type="AlphaFoldDB" id="A0A0S2SFV7"/>
<dbReference type="Gene3D" id="3.40.630.30">
    <property type="match status" value="1"/>
</dbReference>
<protein>
    <recommendedName>
        <fullName evidence="3">Acetyltransferase</fullName>
    </recommendedName>
</protein>
<reference evidence="1 2" key="2">
    <citation type="journal article" date="2016" name="Genome Announc.">
        <title>Complete Genome Sequence of the Highly Virulent Aeromonas schubertii Strain WL1483, Isolated from Diseased Snakehead Fish (Channa argus) in China.</title>
        <authorList>
            <person name="Liu L."/>
            <person name="Li N."/>
            <person name="Zhang D."/>
            <person name="Fu X."/>
            <person name="Shi C."/>
            <person name="Lin Q."/>
            <person name="Hao G."/>
        </authorList>
    </citation>
    <scope>NUCLEOTIDE SEQUENCE [LARGE SCALE GENOMIC DNA]</scope>
    <source>
        <strain evidence="1 2">WL1483</strain>
    </source>
</reference>
<dbReference type="Proteomes" id="UP000058114">
    <property type="component" value="Chromosome"/>
</dbReference>
<sequence>MEEACICILETDRLRLRDMRLDDEAAFVAITQDERYQRFYSKEDGLFIMVTRHPQLGL</sequence>
<proteinExistence type="predicted"/>
<evidence type="ECO:0008006" key="3">
    <source>
        <dbReference type="Google" id="ProtNLM"/>
    </source>
</evidence>
<dbReference type="PATRIC" id="fig|652.5.peg.778"/>
<dbReference type="SUPFAM" id="SSF55729">
    <property type="entry name" value="Acyl-CoA N-acyltransferases (Nat)"/>
    <property type="match status" value="1"/>
</dbReference>
<dbReference type="EMBL" id="CP013067">
    <property type="protein sequence ID" value="ALP40579.1"/>
    <property type="molecule type" value="Genomic_DNA"/>
</dbReference>
<gene>
    <name evidence="1" type="ORF">WL1483_1160</name>
</gene>
<reference evidence="2" key="1">
    <citation type="submission" date="2015-10" db="EMBL/GenBank/DDBJ databases">
        <title>Complete Genome Sequence of Aeromonas schubertii strain WL1483.</title>
        <authorList>
            <person name="Liu L."/>
        </authorList>
    </citation>
    <scope>NUCLEOTIDE SEQUENCE [LARGE SCALE GENOMIC DNA]</scope>
    <source>
        <strain evidence="2">WL1483</strain>
    </source>
</reference>